<gene>
    <name evidence="2" type="ORF">OHC33_004343</name>
</gene>
<feature type="region of interest" description="Disordered" evidence="1">
    <location>
        <begin position="115"/>
        <end position="153"/>
    </location>
</feature>
<dbReference type="AlphaFoldDB" id="A0AAN8I8H8"/>
<dbReference type="Proteomes" id="UP001316803">
    <property type="component" value="Unassembled WGS sequence"/>
</dbReference>
<sequence>MADWEDATLSSRHMHNRVGKQGRGKGGKSGGAFNVQKTFGTFEVKCPAATKLASSDTENTQTAKLEVYTLNDDGNALLAELFLPGVLHATVLLAGSRKTMSSVVRGFEAETAAQDEVEVDASANASRSELDDSGESEGEHESQADDDPADRRAREFEKNSFRSPKFWMRWQGELLQSSPNGHGSNSITDSGYVVFSGNNCDKFQGTISCEQLDWKNVKIDGWKTASRSARDFAVAWQKESG</sequence>
<keyword evidence="3" id="KW-1185">Reference proteome</keyword>
<proteinExistence type="predicted"/>
<feature type="region of interest" description="Disordered" evidence="1">
    <location>
        <begin position="1"/>
        <end position="31"/>
    </location>
</feature>
<reference evidence="2 3" key="1">
    <citation type="submission" date="2022-12" db="EMBL/GenBank/DDBJ databases">
        <title>Genomic features and morphological characterization of a novel Knufia sp. strain isolated from spacecraft assembly facility.</title>
        <authorList>
            <person name="Teixeira M."/>
            <person name="Chander A.M."/>
            <person name="Stajich J.E."/>
            <person name="Venkateswaran K."/>
        </authorList>
    </citation>
    <scope>NUCLEOTIDE SEQUENCE [LARGE SCALE GENOMIC DNA]</scope>
    <source>
        <strain evidence="2 3">FJI-L2-BK-P2</strain>
    </source>
</reference>
<feature type="compositionally biased region" description="Basic residues" evidence="1">
    <location>
        <begin position="12"/>
        <end position="26"/>
    </location>
</feature>
<protein>
    <submittedName>
        <fullName evidence="2">Uncharacterized protein</fullName>
    </submittedName>
</protein>
<organism evidence="2 3">
    <name type="scientific">Knufia fluminis</name>
    <dbReference type="NCBI Taxonomy" id="191047"/>
    <lineage>
        <taxon>Eukaryota</taxon>
        <taxon>Fungi</taxon>
        <taxon>Dikarya</taxon>
        <taxon>Ascomycota</taxon>
        <taxon>Pezizomycotina</taxon>
        <taxon>Eurotiomycetes</taxon>
        <taxon>Chaetothyriomycetidae</taxon>
        <taxon>Chaetothyriales</taxon>
        <taxon>Trichomeriaceae</taxon>
        <taxon>Knufia</taxon>
    </lineage>
</organism>
<dbReference type="EMBL" id="JAKLMC020000008">
    <property type="protein sequence ID" value="KAK5954621.1"/>
    <property type="molecule type" value="Genomic_DNA"/>
</dbReference>
<evidence type="ECO:0000313" key="3">
    <source>
        <dbReference type="Proteomes" id="UP001316803"/>
    </source>
</evidence>
<feature type="compositionally biased region" description="Basic and acidic residues" evidence="1">
    <location>
        <begin position="137"/>
        <end position="153"/>
    </location>
</feature>
<evidence type="ECO:0000256" key="1">
    <source>
        <dbReference type="SAM" id="MobiDB-lite"/>
    </source>
</evidence>
<name>A0AAN8I8H8_9EURO</name>
<accession>A0AAN8I8H8</accession>
<comment type="caution">
    <text evidence="2">The sequence shown here is derived from an EMBL/GenBank/DDBJ whole genome shotgun (WGS) entry which is preliminary data.</text>
</comment>
<evidence type="ECO:0000313" key="2">
    <source>
        <dbReference type="EMBL" id="KAK5954621.1"/>
    </source>
</evidence>